<organism evidence="7 8">
    <name type="scientific">Channa argus</name>
    <name type="common">Northern snakehead</name>
    <name type="synonym">Ophicephalus argus</name>
    <dbReference type="NCBI Taxonomy" id="215402"/>
    <lineage>
        <taxon>Eukaryota</taxon>
        <taxon>Metazoa</taxon>
        <taxon>Chordata</taxon>
        <taxon>Craniata</taxon>
        <taxon>Vertebrata</taxon>
        <taxon>Euteleostomi</taxon>
        <taxon>Actinopterygii</taxon>
        <taxon>Neopterygii</taxon>
        <taxon>Teleostei</taxon>
        <taxon>Neoteleostei</taxon>
        <taxon>Acanthomorphata</taxon>
        <taxon>Anabantaria</taxon>
        <taxon>Anabantiformes</taxon>
        <taxon>Channoidei</taxon>
        <taxon>Channidae</taxon>
        <taxon>Channa</taxon>
    </lineage>
</organism>
<dbReference type="Proteomes" id="UP000503349">
    <property type="component" value="Chromosome 4"/>
</dbReference>
<dbReference type="GO" id="GO:0005615">
    <property type="term" value="C:extracellular space"/>
    <property type="evidence" value="ECO:0007669"/>
    <property type="project" value="UniProtKB-KW"/>
</dbReference>
<evidence type="ECO:0000256" key="3">
    <source>
        <dbReference type="ARBA" id="ARBA00022525"/>
    </source>
</evidence>
<dbReference type="CDD" id="cd00272">
    <property type="entry name" value="Chemokine_CC"/>
    <property type="match status" value="1"/>
</dbReference>
<sequence>MAAPRLALSVFVLMLAVVALSEALRGTGPKKCCFKFNETPVSKEKLVGYTMTSQRCNRSAVLLKTKAGRELCVKPSAAWVKEVMTYLDNKTLPGETSNI</sequence>
<keyword evidence="4 5" id="KW-0732">Signal</keyword>
<evidence type="ECO:0000313" key="7">
    <source>
        <dbReference type="EMBL" id="KAF3689234.1"/>
    </source>
</evidence>
<feature type="domain" description="Chemokine interleukin-8-like" evidence="6">
    <location>
        <begin position="29"/>
        <end position="87"/>
    </location>
</feature>
<dbReference type="PANTHER" id="PTHR12015:SF183">
    <property type="entry name" value="C-C MOTIF CHEMOKINE 3"/>
    <property type="match status" value="1"/>
</dbReference>
<dbReference type="EMBL" id="CM015715">
    <property type="protein sequence ID" value="KAF3689234.1"/>
    <property type="molecule type" value="Genomic_DNA"/>
</dbReference>
<evidence type="ECO:0000256" key="2">
    <source>
        <dbReference type="ARBA" id="ARBA00022514"/>
    </source>
</evidence>
<feature type="signal peptide" evidence="5">
    <location>
        <begin position="1"/>
        <end position="23"/>
    </location>
</feature>
<dbReference type="InterPro" id="IPR001811">
    <property type="entry name" value="Chemokine_IL8-like_dom"/>
</dbReference>
<dbReference type="OrthoDB" id="9447832at2759"/>
<dbReference type="GO" id="GO:0006955">
    <property type="term" value="P:immune response"/>
    <property type="evidence" value="ECO:0007669"/>
    <property type="project" value="InterPro"/>
</dbReference>
<evidence type="ECO:0000259" key="6">
    <source>
        <dbReference type="SMART" id="SM00199"/>
    </source>
</evidence>
<evidence type="ECO:0000256" key="5">
    <source>
        <dbReference type="SAM" id="SignalP"/>
    </source>
</evidence>
<dbReference type="GO" id="GO:0008009">
    <property type="term" value="F:chemokine activity"/>
    <property type="evidence" value="ECO:0007669"/>
    <property type="project" value="InterPro"/>
</dbReference>
<dbReference type="SMART" id="SM00199">
    <property type="entry name" value="SCY"/>
    <property type="match status" value="1"/>
</dbReference>
<dbReference type="SUPFAM" id="SSF54117">
    <property type="entry name" value="Interleukin 8-like chemokines"/>
    <property type="match status" value="1"/>
</dbReference>
<evidence type="ECO:0000313" key="8">
    <source>
        <dbReference type="Proteomes" id="UP000503349"/>
    </source>
</evidence>
<dbReference type="InterPro" id="IPR036048">
    <property type="entry name" value="Interleukin_8-like_sf"/>
</dbReference>
<reference evidence="7 8" key="1">
    <citation type="submission" date="2019-02" db="EMBL/GenBank/DDBJ databases">
        <title>Opniocepnalus argus genome.</title>
        <authorList>
            <person name="Zhou C."/>
            <person name="Xiao S."/>
        </authorList>
    </citation>
    <scope>NUCLEOTIDE SEQUENCE [LARGE SCALE GENOMIC DNA]</scope>
    <source>
        <strain evidence="7">OARG1902GOOAL</strain>
        <tissue evidence="7">Muscle</tissue>
    </source>
</reference>
<accession>A0A6G1PGG6</accession>
<dbReference type="Pfam" id="PF00048">
    <property type="entry name" value="IL8"/>
    <property type="match status" value="1"/>
</dbReference>
<proteinExistence type="predicted"/>
<comment type="subcellular location">
    <subcellularLocation>
        <location evidence="1">Secreted</location>
    </subcellularLocation>
</comment>
<protein>
    <submittedName>
        <fullName evidence="7">C-C motif chemokine 13</fullName>
    </submittedName>
</protein>
<reference evidence="8" key="2">
    <citation type="submission" date="2019-02" db="EMBL/GenBank/DDBJ databases">
        <title>Opniocepnalus argus Var Kimnra genome.</title>
        <authorList>
            <person name="Zhou C."/>
            <person name="Xiao S."/>
        </authorList>
    </citation>
    <scope>NUCLEOTIDE SEQUENCE [LARGE SCALE GENOMIC DNA]</scope>
</reference>
<dbReference type="PANTHER" id="PTHR12015">
    <property type="entry name" value="SMALL INDUCIBLE CYTOKINE A"/>
    <property type="match status" value="1"/>
</dbReference>
<evidence type="ECO:0000256" key="4">
    <source>
        <dbReference type="ARBA" id="ARBA00022729"/>
    </source>
</evidence>
<dbReference type="AlphaFoldDB" id="A0A6G1PGG6"/>
<evidence type="ECO:0000256" key="1">
    <source>
        <dbReference type="ARBA" id="ARBA00004613"/>
    </source>
</evidence>
<name>A0A6G1PGG6_CHAAH</name>
<keyword evidence="8" id="KW-1185">Reference proteome</keyword>
<feature type="chain" id="PRO_5026209533" evidence="5">
    <location>
        <begin position="24"/>
        <end position="99"/>
    </location>
</feature>
<keyword evidence="3" id="KW-0964">Secreted</keyword>
<dbReference type="InterPro" id="IPR039809">
    <property type="entry name" value="Chemokine_b/g/d"/>
</dbReference>
<gene>
    <name evidence="7" type="ORF">EXN66_Car004906</name>
</gene>
<dbReference type="Gene3D" id="2.40.50.40">
    <property type="match status" value="1"/>
</dbReference>
<keyword evidence="2" id="KW-0202">Cytokine</keyword>